<dbReference type="EMBL" id="LAZR01036291">
    <property type="protein sequence ID" value="KKL25247.1"/>
    <property type="molecule type" value="Genomic_DNA"/>
</dbReference>
<feature type="non-terminal residue" evidence="1">
    <location>
        <position position="93"/>
    </location>
</feature>
<reference evidence="1" key="1">
    <citation type="journal article" date="2015" name="Nature">
        <title>Complex archaea that bridge the gap between prokaryotes and eukaryotes.</title>
        <authorList>
            <person name="Spang A."/>
            <person name="Saw J.H."/>
            <person name="Jorgensen S.L."/>
            <person name="Zaremba-Niedzwiedzka K."/>
            <person name="Martijn J."/>
            <person name="Lind A.E."/>
            <person name="van Eijk R."/>
            <person name="Schleper C."/>
            <person name="Guy L."/>
            <person name="Ettema T.J."/>
        </authorList>
    </citation>
    <scope>NUCLEOTIDE SEQUENCE</scope>
</reference>
<organism evidence="1">
    <name type="scientific">marine sediment metagenome</name>
    <dbReference type="NCBI Taxonomy" id="412755"/>
    <lineage>
        <taxon>unclassified sequences</taxon>
        <taxon>metagenomes</taxon>
        <taxon>ecological metagenomes</taxon>
    </lineage>
</organism>
<sequence>MPRMPSHVHKTMGRVREGDIVRVTAEDSEAYQHVGRVSGYDMGNVNHPLKVEFSNSIISMGDGKYSKEDNFGVGDLEIMSRGYKRAGRNERRF</sequence>
<protein>
    <submittedName>
        <fullName evidence="1">Uncharacterized protein</fullName>
    </submittedName>
</protein>
<dbReference type="AlphaFoldDB" id="A0A0F9CFN9"/>
<evidence type="ECO:0000313" key="1">
    <source>
        <dbReference type="EMBL" id="KKL25247.1"/>
    </source>
</evidence>
<name>A0A0F9CFN9_9ZZZZ</name>
<accession>A0A0F9CFN9</accession>
<comment type="caution">
    <text evidence="1">The sequence shown here is derived from an EMBL/GenBank/DDBJ whole genome shotgun (WGS) entry which is preliminary data.</text>
</comment>
<proteinExistence type="predicted"/>
<gene>
    <name evidence="1" type="ORF">LCGC14_2407260</name>
</gene>